<dbReference type="InterPro" id="IPR003593">
    <property type="entry name" value="AAA+_ATPase"/>
</dbReference>
<dbReference type="InterPro" id="IPR003959">
    <property type="entry name" value="ATPase_AAA_core"/>
</dbReference>
<feature type="domain" description="AAA+ ATPase" evidence="1">
    <location>
        <begin position="43"/>
        <end position="253"/>
    </location>
</feature>
<comment type="caution">
    <text evidence="2">The sequence shown here is derived from an EMBL/GenBank/DDBJ whole genome shotgun (WGS) entry which is preliminary data.</text>
</comment>
<evidence type="ECO:0000259" key="1">
    <source>
        <dbReference type="SMART" id="SM00382"/>
    </source>
</evidence>
<accession>A0A368JMV6</accession>
<dbReference type="AlphaFoldDB" id="A0A368JMV6"/>
<sequence length="353" mass="40206">MALVEKFEFDEQTELNVPRMKKNPSDYILDSALYNAVRVAILLKQPLLLTGEPGTGKTRLAEKLAADLHTRYPNEYLSKPLVFNTKTVSTSTDLFYLYDALGHFHATHFEPEKPEVSANGAAAGTVLSIPEKPPVPEVARHIRLQALGQAIVLSNPVMLDKCPYLPMNDVDASKPRSSVVLIDEVDKAPRDFTNDLLNELDRFRFQVREDGNAEYEIGTKNIFVILTSNSEKNLPDAFLRRCIFYHIEFPKEDQLMEIVLNQIFNKELDRTESASKRHAVEQMIAEYIAYFVTVKNANLKKKPATAELISWMYFLRDDILHPRPLKEVDEPKRLASYSILAKHAEDFALLKTL</sequence>
<dbReference type="SUPFAM" id="SSF52540">
    <property type="entry name" value="P-loop containing nucleoside triphosphate hydrolases"/>
    <property type="match status" value="1"/>
</dbReference>
<dbReference type="RefSeq" id="WP_114406625.1">
    <property type="nucleotide sequence ID" value="NZ_QOWE01000010.1"/>
</dbReference>
<evidence type="ECO:0000313" key="2">
    <source>
        <dbReference type="EMBL" id="RCR68987.1"/>
    </source>
</evidence>
<dbReference type="OrthoDB" id="9783370at2"/>
<dbReference type="Pfam" id="PF07724">
    <property type="entry name" value="AAA_2"/>
    <property type="match status" value="1"/>
</dbReference>
<dbReference type="GO" id="GO:0005524">
    <property type="term" value="F:ATP binding"/>
    <property type="evidence" value="ECO:0007669"/>
    <property type="project" value="InterPro"/>
</dbReference>
<dbReference type="Proteomes" id="UP000253383">
    <property type="component" value="Unassembled WGS sequence"/>
</dbReference>
<dbReference type="PANTHER" id="PTHR42759">
    <property type="entry name" value="MOXR FAMILY PROTEIN"/>
    <property type="match status" value="1"/>
</dbReference>
<dbReference type="Gene3D" id="3.40.50.300">
    <property type="entry name" value="P-loop containing nucleotide triphosphate hydrolases"/>
    <property type="match status" value="2"/>
</dbReference>
<dbReference type="InterPro" id="IPR050764">
    <property type="entry name" value="CbbQ/NirQ/NorQ/GpvN"/>
</dbReference>
<dbReference type="SMART" id="SM00382">
    <property type="entry name" value="AAA"/>
    <property type="match status" value="1"/>
</dbReference>
<dbReference type="InterPro" id="IPR027417">
    <property type="entry name" value="P-loop_NTPase"/>
</dbReference>
<dbReference type="GO" id="GO:0016887">
    <property type="term" value="F:ATP hydrolysis activity"/>
    <property type="evidence" value="ECO:0007669"/>
    <property type="project" value="InterPro"/>
</dbReference>
<dbReference type="EMBL" id="QOWE01000010">
    <property type="protein sequence ID" value="RCR68987.1"/>
    <property type="molecule type" value="Genomic_DNA"/>
</dbReference>
<protein>
    <submittedName>
        <fullName evidence="2">AAA family ATPase</fullName>
    </submittedName>
</protein>
<dbReference type="PANTHER" id="PTHR42759:SF1">
    <property type="entry name" value="MAGNESIUM-CHELATASE SUBUNIT CHLD"/>
    <property type="match status" value="1"/>
</dbReference>
<evidence type="ECO:0000313" key="3">
    <source>
        <dbReference type="Proteomes" id="UP000253383"/>
    </source>
</evidence>
<name>A0A368JMV6_9BACT</name>
<reference evidence="2 3" key="1">
    <citation type="submission" date="2018-07" db="EMBL/GenBank/DDBJ databases">
        <title>Genome analysis of Larkinella rosea.</title>
        <authorList>
            <person name="Zhou Z."/>
            <person name="Wang G."/>
        </authorList>
    </citation>
    <scope>NUCLEOTIDE SEQUENCE [LARGE SCALE GENOMIC DNA]</scope>
    <source>
        <strain evidence="3">zzj9</strain>
    </source>
</reference>
<organism evidence="2 3">
    <name type="scientific">Larkinella punicea</name>
    <dbReference type="NCBI Taxonomy" id="2315727"/>
    <lineage>
        <taxon>Bacteria</taxon>
        <taxon>Pseudomonadati</taxon>
        <taxon>Bacteroidota</taxon>
        <taxon>Cytophagia</taxon>
        <taxon>Cytophagales</taxon>
        <taxon>Spirosomataceae</taxon>
        <taxon>Larkinella</taxon>
    </lineage>
</organism>
<keyword evidence="3" id="KW-1185">Reference proteome</keyword>
<proteinExistence type="predicted"/>
<gene>
    <name evidence="2" type="ORF">DUE52_13960</name>
</gene>